<keyword evidence="2" id="KW-1185">Reference proteome</keyword>
<dbReference type="EMBL" id="JAJEQX010000041">
    <property type="protein sequence ID" value="MCC2255931.1"/>
    <property type="molecule type" value="Genomic_DNA"/>
</dbReference>
<proteinExistence type="predicted"/>
<gene>
    <name evidence="1" type="ORF">LKD70_16185</name>
</gene>
<reference evidence="1 2" key="1">
    <citation type="submission" date="2021-10" db="EMBL/GenBank/DDBJ databases">
        <title>Anaerobic single-cell dispensing facilitates the cultivation of human gut bacteria.</title>
        <authorList>
            <person name="Afrizal A."/>
        </authorList>
    </citation>
    <scope>NUCLEOTIDE SEQUENCE [LARGE SCALE GENOMIC DNA]</scope>
    <source>
        <strain evidence="1 2">CLA-AA-H200</strain>
    </source>
</reference>
<organism evidence="1 2">
    <name type="scientific">Ruminococcus turbiniformis</name>
    <dbReference type="NCBI Taxonomy" id="2881258"/>
    <lineage>
        <taxon>Bacteria</taxon>
        <taxon>Bacillati</taxon>
        <taxon>Bacillota</taxon>
        <taxon>Clostridia</taxon>
        <taxon>Eubacteriales</taxon>
        <taxon>Oscillospiraceae</taxon>
        <taxon>Ruminococcus</taxon>
    </lineage>
</organism>
<dbReference type="RefSeq" id="WP_227708912.1">
    <property type="nucleotide sequence ID" value="NZ_JAJEQX010000041.1"/>
</dbReference>
<comment type="caution">
    <text evidence="1">The sequence shown here is derived from an EMBL/GenBank/DDBJ whole genome shotgun (WGS) entry which is preliminary data.</text>
</comment>
<protein>
    <submittedName>
        <fullName evidence="1">Uncharacterized protein</fullName>
    </submittedName>
</protein>
<evidence type="ECO:0000313" key="2">
    <source>
        <dbReference type="Proteomes" id="UP001198151"/>
    </source>
</evidence>
<sequence length="358" mass="41634">MLQQVMFYLLKKIQKGEISMIDFLKYVNSNAVRTYLQHIHYQPIALEAAWLIWRCETISLDEKCSAWQEITNSLPDCPTNSSYTWLEQKYIDSTHAFLLAYIRLQKELASEFYKSDEPAVYEVEYQVLPSGERFWREYRSIKENFPTLETALKAIPKNKGKIIDIHVCKRNPNGGYLTIARFLPDHRLALMEPEPGFIHLNNMPKEKRSLYTDVLSYFGSRPILDEFPIPFQPGDYLYDPNFPEGDLAGGVFIYAGTTYQPRGFFLWNKKSDTLRVLDPSLLLDCEYFPSEALTEPYRIFPLVSKLLKAKKVVLDPCDLAEFIEDYHDLLLPPPAGAEKIPREVSSEEIIDFLERDEE</sequence>
<accession>A0ABS8G188</accession>
<evidence type="ECO:0000313" key="1">
    <source>
        <dbReference type="EMBL" id="MCC2255931.1"/>
    </source>
</evidence>
<name>A0ABS8G188_9FIRM</name>
<dbReference type="Proteomes" id="UP001198151">
    <property type="component" value="Unassembled WGS sequence"/>
</dbReference>